<evidence type="ECO:0000256" key="11">
    <source>
        <dbReference type="ARBA" id="ARBA00023002"/>
    </source>
</evidence>
<dbReference type="InterPro" id="IPR002912">
    <property type="entry name" value="ACT_dom"/>
</dbReference>
<evidence type="ECO:0000256" key="4">
    <source>
        <dbReference type="ARBA" id="ARBA00006753"/>
    </source>
</evidence>
<keyword evidence="8 18" id="KW-0791">Threonine biosynthesis</keyword>
<dbReference type="AlphaFoldDB" id="A0A3P1VDU0"/>
<dbReference type="STRING" id="1123309.GCA_000377005_01457"/>
<dbReference type="Proteomes" id="UP000281771">
    <property type="component" value="Unassembled WGS sequence"/>
</dbReference>
<dbReference type="InterPro" id="IPR016204">
    <property type="entry name" value="HDH"/>
</dbReference>
<keyword evidence="14 18" id="KW-0486">Methionine biosynthesis</keyword>
<feature type="binding site" evidence="17">
    <location>
        <position position="191"/>
    </location>
    <ligand>
        <name>L-homoserine</name>
        <dbReference type="ChEBI" id="CHEBI:57476"/>
    </ligand>
</feature>
<evidence type="ECO:0000259" key="20">
    <source>
        <dbReference type="PROSITE" id="PS51671"/>
    </source>
</evidence>
<dbReference type="InterPro" id="IPR001342">
    <property type="entry name" value="HDH_cat"/>
</dbReference>
<dbReference type="Pfam" id="PF00742">
    <property type="entry name" value="Homoserine_dh"/>
    <property type="match status" value="1"/>
</dbReference>
<organism evidence="21 22">
    <name type="scientific">Streptococcus minor</name>
    <dbReference type="NCBI Taxonomy" id="229549"/>
    <lineage>
        <taxon>Bacteria</taxon>
        <taxon>Bacillati</taxon>
        <taxon>Bacillota</taxon>
        <taxon>Bacilli</taxon>
        <taxon>Lactobacillales</taxon>
        <taxon>Streptococcaceae</taxon>
        <taxon>Streptococcus</taxon>
    </lineage>
</organism>
<evidence type="ECO:0000256" key="10">
    <source>
        <dbReference type="ARBA" id="ARBA00022857"/>
    </source>
</evidence>
<dbReference type="PIRSF" id="PIRSF000098">
    <property type="entry name" value="Homoser_dehydrog"/>
    <property type="match status" value="1"/>
</dbReference>
<dbReference type="CDD" id="cd04881">
    <property type="entry name" value="ACT_HSDH-Hom"/>
    <property type="match status" value="1"/>
</dbReference>
<dbReference type="PROSITE" id="PS01042">
    <property type="entry name" value="HOMOSER_DHGENASE"/>
    <property type="match status" value="1"/>
</dbReference>
<dbReference type="RefSeq" id="WP_124775397.1">
    <property type="nucleotide sequence ID" value="NZ_RQZA01000001.1"/>
</dbReference>
<keyword evidence="13" id="KW-0915">Sodium</keyword>
<dbReference type="UniPathway" id="UPA00050">
    <property type="reaction ID" value="UER00063"/>
</dbReference>
<evidence type="ECO:0000256" key="8">
    <source>
        <dbReference type="ARBA" id="ARBA00022697"/>
    </source>
</evidence>
<comment type="caution">
    <text evidence="21">The sequence shown here is derived from an EMBL/GenBank/DDBJ whole genome shotgun (WGS) entry which is preliminary data.</text>
</comment>
<keyword evidence="10 17" id="KW-0521">NADP</keyword>
<keyword evidence="9" id="KW-0479">Metal-binding</keyword>
<dbReference type="GO" id="GO:0009086">
    <property type="term" value="P:methionine biosynthetic process"/>
    <property type="evidence" value="ECO:0007669"/>
    <property type="project" value="UniProtKB-KW"/>
</dbReference>
<dbReference type="SUPFAM" id="SSF51735">
    <property type="entry name" value="NAD(P)-binding Rossmann-fold domains"/>
    <property type="match status" value="1"/>
</dbReference>
<dbReference type="EMBL" id="RQZA01000001">
    <property type="protein sequence ID" value="RRD32392.1"/>
    <property type="molecule type" value="Genomic_DNA"/>
</dbReference>
<evidence type="ECO:0000256" key="6">
    <source>
        <dbReference type="ARBA" id="ARBA00013376"/>
    </source>
</evidence>
<evidence type="ECO:0000256" key="17">
    <source>
        <dbReference type="PIRSR" id="PIRSR000098-2"/>
    </source>
</evidence>
<dbReference type="UniPathway" id="UPA00051">
    <property type="reaction ID" value="UER00465"/>
</dbReference>
<evidence type="ECO:0000256" key="15">
    <source>
        <dbReference type="ARBA" id="ARBA00048841"/>
    </source>
</evidence>
<dbReference type="InterPro" id="IPR045865">
    <property type="entry name" value="ACT-like_dom_sf"/>
</dbReference>
<accession>A0A3P1VDU0</accession>
<sequence>MTVKIGLLGFGTVASGVPFLLRENAEKIKQAAQDDIEIAKVLVRDEAEKSRLLAEGHVYNFVTDIDEIILDEEIAIVVELMGRIEPAKTFITRALQAKKHVVTANKDLLAVHGSELRTIAKENGVALYYEAAVAGGIPILRTLANSFASDKITRIMGVLNGTSNFMMTKMVDEGWTYEKALKTAQELGYAESDPTNDVEGIDAAYKAVILSQFAFGMTIDFEHVHHKGISGITPEDVAVAQELGYVIKLVGDIQETPSGISAEVSPTFLPKAHPLASVNGVMNAVFVESIGIGESMFYGPGAGQKPTAASVTADIIRIVRRLKDNTIGKDFNEFSRPLQLATAEDVRSDYYFSILTPDVQGKMLRLAEIFNAQAISFKQILQRPTDEKEARLVIVTHSMSKTQLEHVTKQLEESQEFQVSNIFKVLGD</sequence>
<dbReference type="EC" id="1.1.1.3" evidence="5 18"/>
<evidence type="ECO:0000256" key="19">
    <source>
        <dbReference type="RuleBase" id="RU004171"/>
    </source>
</evidence>
<dbReference type="GO" id="GO:0009088">
    <property type="term" value="P:threonine biosynthetic process"/>
    <property type="evidence" value="ECO:0007669"/>
    <property type="project" value="UniProtKB-UniPathway"/>
</dbReference>
<dbReference type="InterPro" id="IPR005106">
    <property type="entry name" value="Asp/hSer_DH_NAD-bd"/>
</dbReference>
<dbReference type="InterPro" id="IPR019811">
    <property type="entry name" value="HDH_CS"/>
</dbReference>
<comment type="cofactor">
    <cofactor evidence="1">
        <name>a metal cation</name>
        <dbReference type="ChEBI" id="CHEBI:25213"/>
    </cofactor>
</comment>
<evidence type="ECO:0000256" key="18">
    <source>
        <dbReference type="RuleBase" id="RU000579"/>
    </source>
</evidence>
<evidence type="ECO:0000313" key="21">
    <source>
        <dbReference type="EMBL" id="RRD32392.1"/>
    </source>
</evidence>
<evidence type="ECO:0000256" key="3">
    <source>
        <dbReference type="ARBA" id="ARBA00005062"/>
    </source>
</evidence>
<dbReference type="PANTHER" id="PTHR43331">
    <property type="entry name" value="HOMOSERINE DEHYDROGENASE"/>
    <property type="match status" value="1"/>
</dbReference>
<dbReference type="PROSITE" id="PS51671">
    <property type="entry name" value="ACT"/>
    <property type="match status" value="1"/>
</dbReference>
<evidence type="ECO:0000256" key="5">
    <source>
        <dbReference type="ARBA" id="ARBA00013213"/>
    </source>
</evidence>
<dbReference type="Gene3D" id="3.40.50.720">
    <property type="entry name" value="NAD(P)-binding Rossmann-like Domain"/>
    <property type="match status" value="1"/>
</dbReference>
<protein>
    <recommendedName>
        <fullName evidence="6 18">Homoserine dehydrogenase</fullName>
        <ecNumber evidence="5 18">1.1.1.3</ecNumber>
    </recommendedName>
</protein>
<feature type="binding site" evidence="17">
    <location>
        <position position="106"/>
    </location>
    <ligand>
        <name>NADPH</name>
        <dbReference type="ChEBI" id="CHEBI:57783"/>
    </ligand>
</feature>
<evidence type="ECO:0000256" key="7">
    <source>
        <dbReference type="ARBA" id="ARBA00022605"/>
    </source>
</evidence>
<comment type="similarity">
    <text evidence="4 19">Belongs to the homoserine dehydrogenase family.</text>
</comment>
<evidence type="ECO:0000256" key="14">
    <source>
        <dbReference type="ARBA" id="ARBA00023167"/>
    </source>
</evidence>
<dbReference type="FunFam" id="3.40.50.720:FF:000062">
    <property type="entry name" value="Homoserine dehydrogenase"/>
    <property type="match status" value="1"/>
</dbReference>
<dbReference type="GO" id="GO:0050661">
    <property type="term" value="F:NADP binding"/>
    <property type="evidence" value="ECO:0007669"/>
    <property type="project" value="InterPro"/>
</dbReference>
<name>A0A3P1VDU0_9STRE</name>
<comment type="pathway">
    <text evidence="2 18">Amino-acid biosynthesis; L-threonine biosynthesis; L-threonine from L-aspartate: step 3/5.</text>
</comment>
<keyword evidence="22" id="KW-1185">Reference proteome</keyword>
<evidence type="ECO:0000256" key="12">
    <source>
        <dbReference type="ARBA" id="ARBA00023027"/>
    </source>
</evidence>
<feature type="active site" description="Proton donor" evidence="16">
    <location>
        <position position="206"/>
    </location>
</feature>
<evidence type="ECO:0000256" key="2">
    <source>
        <dbReference type="ARBA" id="ARBA00005056"/>
    </source>
</evidence>
<dbReference type="NCBIfam" id="NF004976">
    <property type="entry name" value="PRK06349.1"/>
    <property type="match status" value="1"/>
</dbReference>
<proteinExistence type="inferred from homology"/>
<evidence type="ECO:0000256" key="9">
    <source>
        <dbReference type="ARBA" id="ARBA00022723"/>
    </source>
</evidence>
<dbReference type="SUPFAM" id="SSF55021">
    <property type="entry name" value="ACT-like"/>
    <property type="match status" value="1"/>
</dbReference>
<comment type="catalytic activity">
    <reaction evidence="15">
        <text>L-homoserine + NADP(+) = L-aspartate 4-semialdehyde + NADPH + H(+)</text>
        <dbReference type="Rhea" id="RHEA:15761"/>
        <dbReference type="ChEBI" id="CHEBI:15378"/>
        <dbReference type="ChEBI" id="CHEBI:57476"/>
        <dbReference type="ChEBI" id="CHEBI:57783"/>
        <dbReference type="ChEBI" id="CHEBI:58349"/>
        <dbReference type="ChEBI" id="CHEBI:537519"/>
        <dbReference type="EC" id="1.1.1.3"/>
    </reaction>
    <physiologicalReaction direction="right-to-left" evidence="15">
        <dbReference type="Rhea" id="RHEA:15763"/>
    </physiologicalReaction>
</comment>
<dbReference type="InterPro" id="IPR036291">
    <property type="entry name" value="NAD(P)-bd_dom_sf"/>
</dbReference>
<dbReference type="FunFam" id="3.30.360.10:FF:000005">
    <property type="entry name" value="Homoserine dehydrogenase"/>
    <property type="match status" value="1"/>
</dbReference>
<gene>
    <name evidence="21" type="ORF">EII38_01255</name>
</gene>
<dbReference type="PANTHER" id="PTHR43331:SF1">
    <property type="entry name" value="HOMOSERINE DEHYDROGENASE"/>
    <property type="match status" value="1"/>
</dbReference>
<dbReference type="SUPFAM" id="SSF55347">
    <property type="entry name" value="Glyceraldehyde-3-phosphate dehydrogenase-like, C-terminal domain"/>
    <property type="match status" value="1"/>
</dbReference>
<dbReference type="Pfam" id="PF03447">
    <property type="entry name" value="NAD_binding_3"/>
    <property type="match status" value="1"/>
</dbReference>
<evidence type="ECO:0000256" key="1">
    <source>
        <dbReference type="ARBA" id="ARBA00001920"/>
    </source>
</evidence>
<keyword evidence="7 18" id="KW-0028">Amino-acid biosynthesis</keyword>
<reference evidence="21 22" key="1">
    <citation type="submission" date="2018-11" db="EMBL/GenBank/DDBJ databases">
        <title>Genomes From Bacteria Associated with the Canine Oral Cavity: a Test Case for Automated Genome-Based Taxonomic Assignment.</title>
        <authorList>
            <person name="Coil D.A."/>
            <person name="Jospin G."/>
            <person name="Darling A.E."/>
            <person name="Wallis C."/>
            <person name="Davis I.J."/>
            <person name="Harris S."/>
            <person name="Eisen J.A."/>
            <person name="Holcombe L.J."/>
            <person name="O'Flynn C."/>
        </authorList>
    </citation>
    <scope>NUCLEOTIDE SEQUENCE [LARGE SCALE GENOMIC DNA]</scope>
    <source>
        <strain evidence="21 22">OH4621_COT-116</strain>
    </source>
</reference>
<dbReference type="Gene3D" id="3.30.360.10">
    <property type="entry name" value="Dihydrodipicolinate Reductase, domain 2"/>
    <property type="match status" value="1"/>
</dbReference>
<evidence type="ECO:0000256" key="16">
    <source>
        <dbReference type="PIRSR" id="PIRSR000098-1"/>
    </source>
</evidence>
<dbReference type="Gene3D" id="3.30.70.260">
    <property type="match status" value="1"/>
</dbReference>
<feature type="domain" description="ACT" evidence="20">
    <location>
        <begin position="351"/>
        <end position="428"/>
    </location>
</feature>
<dbReference type="GO" id="GO:0046872">
    <property type="term" value="F:metal ion binding"/>
    <property type="evidence" value="ECO:0007669"/>
    <property type="project" value="UniProtKB-KW"/>
</dbReference>
<keyword evidence="12" id="KW-0520">NAD</keyword>
<dbReference type="GO" id="GO:0004412">
    <property type="term" value="F:homoserine dehydrogenase activity"/>
    <property type="evidence" value="ECO:0007669"/>
    <property type="project" value="UniProtKB-EC"/>
</dbReference>
<comment type="pathway">
    <text evidence="3 18">Amino-acid biosynthesis; L-methionine biosynthesis via de novo pathway; L-homoserine from L-aspartate: step 3/3.</text>
</comment>
<evidence type="ECO:0000313" key="22">
    <source>
        <dbReference type="Proteomes" id="UP000281771"/>
    </source>
</evidence>
<keyword evidence="11 18" id="KW-0560">Oxidoreductase</keyword>
<evidence type="ECO:0000256" key="13">
    <source>
        <dbReference type="ARBA" id="ARBA00023053"/>
    </source>
</evidence>